<dbReference type="Proteomes" id="UP000054092">
    <property type="component" value="Unassembled WGS sequence"/>
</dbReference>
<organism evidence="1 2">
    <name type="scientific">Mesotoga prima</name>
    <dbReference type="NCBI Taxonomy" id="1184387"/>
    <lineage>
        <taxon>Bacteria</taxon>
        <taxon>Thermotogati</taxon>
        <taxon>Thermotogota</taxon>
        <taxon>Thermotogae</taxon>
        <taxon>Kosmotogales</taxon>
        <taxon>Kosmotogaceae</taxon>
        <taxon>Mesotoga</taxon>
    </lineage>
</organism>
<evidence type="ECO:0000313" key="1">
    <source>
        <dbReference type="EMBL" id="KUK80736.1"/>
    </source>
</evidence>
<reference evidence="2" key="1">
    <citation type="journal article" date="2015" name="MBio">
        <title>Genome-Resolved Metagenomic Analysis Reveals Roles for Candidate Phyla and Other Microbial Community Members in Biogeochemical Transformations in Oil Reservoirs.</title>
        <authorList>
            <person name="Hu P."/>
            <person name="Tom L."/>
            <person name="Singh A."/>
            <person name="Thomas B.C."/>
            <person name="Baker B.J."/>
            <person name="Piceno Y.M."/>
            <person name="Andersen G.L."/>
            <person name="Banfield J.F."/>
        </authorList>
    </citation>
    <scope>NUCLEOTIDE SEQUENCE [LARGE SCALE GENOMIC DNA]</scope>
</reference>
<proteinExistence type="predicted"/>
<accession>A0A101HPK3</accession>
<dbReference type="EMBL" id="LGGP01000118">
    <property type="protein sequence ID" value="KUK80736.1"/>
    <property type="molecule type" value="Genomic_DNA"/>
</dbReference>
<gene>
    <name evidence="1" type="ORF">XD94_0804</name>
</gene>
<feature type="non-terminal residue" evidence="1">
    <location>
        <position position="24"/>
    </location>
</feature>
<dbReference type="AlphaFoldDB" id="A0A101HPK3"/>
<sequence>MAIARLMKYLRQDRMPHVWCPGCG</sequence>
<evidence type="ECO:0000313" key="2">
    <source>
        <dbReference type="Proteomes" id="UP000054092"/>
    </source>
</evidence>
<name>A0A101HPK3_9BACT</name>
<comment type="caution">
    <text evidence="1">The sequence shown here is derived from an EMBL/GenBank/DDBJ whole genome shotgun (WGS) entry which is preliminary data.</text>
</comment>
<protein>
    <submittedName>
        <fullName evidence="1">2-oxoacid:ferredoxin oxidoreductase, beta subunit</fullName>
    </submittedName>
</protein>